<dbReference type="InterPro" id="IPR006363">
    <property type="entry name" value="Cbl_synth_CobJ/CibH_dom"/>
</dbReference>
<keyword evidence="5" id="KW-0949">S-adenosyl-L-methionine</keyword>
<evidence type="ECO:0000256" key="2">
    <source>
        <dbReference type="ARBA" id="ARBA00022573"/>
    </source>
</evidence>
<proteinExistence type="predicted"/>
<gene>
    <name evidence="7" type="primary">cobJ</name>
    <name evidence="7" type="ORF">OU421_02355</name>
</gene>
<dbReference type="InterPro" id="IPR014776">
    <property type="entry name" value="4pyrrole_Mease_sub2"/>
</dbReference>
<keyword evidence="4 7" id="KW-0808">Transferase</keyword>
<evidence type="ECO:0000313" key="7">
    <source>
        <dbReference type="EMBL" id="WAI01735.1"/>
    </source>
</evidence>
<evidence type="ECO:0000259" key="6">
    <source>
        <dbReference type="Pfam" id="PF00590"/>
    </source>
</evidence>
<reference evidence="7" key="1">
    <citation type="submission" date="2022-11" db="EMBL/GenBank/DDBJ databases">
        <title>Complete genome sequence of Methanogenium organophilum DSM 3596.</title>
        <authorList>
            <person name="Chen S.-C."/>
            <person name="Lai S.-J."/>
            <person name="You Y.-T."/>
        </authorList>
    </citation>
    <scope>NUCLEOTIDE SEQUENCE</scope>
    <source>
        <strain evidence="7">DSM 3596</strain>
    </source>
</reference>
<dbReference type="NCBIfam" id="TIGR01466">
    <property type="entry name" value="cobJ_cbiH"/>
    <property type="match status" value="1"/>
</dbReference>
<dbReference type="GO" id="GO:0032259">
    <property type="term" value="P:methylation"/>
    <property type="evidence" value="ECO:0007669"/>
    <property type="project" value="UniProtKB-KW"/>
</dbReference>
<organism evidence="7 8">
    <name type="scientific">Methanogenium organophilum</name>
    <dbReference type="NCBI Taxonomy" id="2199"/>
    <lineage>
        <taxon>Archaea</taxon>
        <taxon>Methanobacteriati</taxon>
        <taxon>Methanobacteriota</taxon>
        <taxon>Stenosarchaea group</taxon>
        <taxon>Methanomicrobia</taxon>
        <taxon>Methanomicrobiales</taxon>
        <taxon>Methanomicrobiaceae</taxon>
        <taxon>Methanogenium</taxon>
    </lineage>
</organism>
<evidence type="ECO:0000256" key="4">
    <source>
        <dbReference type="ARBA" id="ARBA00022679"/>
    </source>
</evidence>
<sequence>MPSSDNRGKLFIVGIGPGRTEQLTGRAKEAILESDIIIGNDFYLRLVEDLAEGKEVIRSSMGREVERARRCVELAREKKVCMVSGGDPGVYGMASIVLEVLEHDASVIDYEVVPGVTAATAAASLAGSPLSGDYVTLSLSDLLTPWEVICKRMDCAFQMGVPVAVYNPKSRGRPDNLAQALTIALKYRDDDVPVTVVKNAFRDEQEVRFFTLKSLFLDDSFVDMRSIVIIGGDESRIGTIGEKDMMITPRGYDRKYVY</sequence>
<comment type="pathway">
    <text evidence="1">Cofactor biosynthesis; adenosylcobalamin biosynthesis.</text>
</comment>
<dbReference type="CDD" id="cd11646">
    <property type="entry name" value="Precorrin_3B_C17_MT"/>
    <property type="match status" value="1"/>
</dbReference>
<dbReference type="InterPro" id="IPR014777">
    <property type="entry name" value="4pyrrole_Mease_sub1"/>
</dbReference>
<keyword evidence="2" id="KW-0169">Cobalamin biosynthesis</keyword>
<protein>
    <submittedName>
        <fullName evidence="7">Precorrin-3B C(17)-methyltransferase</fullName>
        <ecNumber evidence="7">2.1.1.131</ecNumber>
    </submittedName>
</protein>
<dbReference type="InterPro" id="IPR000878">
    <property type="entry name" value="4pyrrol_Mease"/>
</dbReference>
<dbReference type="EC" id="2.1.1.131" evidence="7"/>
<dbReference type="AlphaFoldDB" id="A0A9X9T8I5"/>
<keyword evidence="8" id="KW-1185">Reference proteome</keyword>
<dbReference type="GO" id="GO:0009236">
    <property type="term" value="P:cobalamin biosynthetic process"/>
    <property type="evidence" value="ECO:0007669"/>
    <property type="project" value="UniProtKB-KW"/>
</dbReference>
<dbReference type="EMBL" id="CP113361">
    <property type="protein sequence ID" value="WAI01735.1"/>
    <property type="molecule type" value="Genomic_DNA"/>
</dbReference>
<dbReference type="Proteomes" id="UP001163096">
    <property type="component" value="Chromosome"/>
</dbReference>
<evidence type="ECO:0000256" key="3">
    <source>
        <dbReference type="ARBA" id="ARBA00022603"/>
    </source>
</evidence>
<dbReference type="Gene3D" id="3.40.1010.10">
    <property type="entry name" value="Cobalt-precorrin-4 Transmethylase, Domain 1"/>
    <property type="match status" value="1"/>
</dbReference>
<name>A0A9X9T8I5_METOG</name>
<dbReference type="Pfam" id="PF00590">
    <property type="entry name" value="TP_methylase"/>
    <property type="match status" value="1"/>
</dbReference>
<dbReference type="InterPro" id="IPR051810">
    <property type="entry name" value="Precorrin_MeTrfase"/>
</dbReference>
<dbReference type="GO" id="GO:0030789">
    <property type="term" value="F:precorrin-3B C17-methyltransferase activity"/>
    <property type="evidence" value="ECO:0007669"/>
    <property type="project" value="UniProtKB-EC"/>
</dbReference>
<accession>A0A9X9T8I5</accession>
<dbReference type="InterPro" id="IPR035996">
    <property type="entry name" value="4pyrrol_Methylase_sf"/>
</dbReference>
<dbReference type="GeneID" id="76833907"/>
<dbReference type="Gene3D" id="3.30.950.10">
    <property type="entry name" value="Methyltransferase, Cobalt-precorrin-4 Transmethylase, Domain 2"/>
    <property type="match status" value="1"/>
</dbReference>
<dbReference type="PANTHER" id="PTHR47036:SF1">
    <property type="entry name" value="COBALT-FACTOR III C(17)-METHYLTRANSFERASE-RELATED"/>
    <property type="match status" value="1"/>
</dbReference>
<keyword evidence="3 7" id="KW-0489">Methyltransferase</keyword>
<feature type="domain" description="Tetrapyrrole methylase" evidence="6">
    <location>
        <begin position="9"/>
        <end position="215"/>
    </location>
</feature>
<evidence type="ECO:0000313" key="8">
    <source>
        <dbReference type="Proteomes" id="UP001163096"/>
    </source>
</evidence>
<dbReference type="PANTHER" id="PTHR47036">
    <property type="entry name" value="COBALT-FACTOR III C(17)-METHYLTRANSFERASE-RELATED"/>
    <property type="match status" value="1"/>
</dbReference>
<dbReference type="RefSeq" id="WP_268187000.1">
    <property type="nucleotide sequence ID" value="NZ_CP113361.1"/>
</dbReference>
<evidence type="ECO:0000256" key="5">
    <source>
        <dbReference type="ARBA" id="ARBA00022691"/>
    </source>
</evidence>
<dbReference type="KEGG" id="mou:OU421_02355"/>
<dbReference type="SUPFAM" id="SSF53790">
    <property type="entry name" value="Tetrapyrrole methylase"/>
    <property type="match status" value="1"/>
</dbReference>
<evidence type="ECO:0000256" key="1">
    <source>
        <dbReference type="ARBA" id="ARBA00004953"/>
    </source>
</evidence>